<dbReference type="InterPro" id="IPR001466">
    <property type="entry name" value="Beta-lactam-related"/>
</dbReference>
<accession>A0AAE9SKY3</accession>
<dbReference type="AlphaFoldDB" id="A0AAE9SKY3"/>
<dbReference type="InterPro" id="IPR050491">
    <property type="entry name" value="AmpC-like"/>
</dbReference>
<evidence type="ECO:0000313" key="3">
    <source>
        <dbReference type="EMBL" id="UTZ25657.1"/>
    </source>
</evidence>
<feature type="domain" description="Beta-lactamase-related" evidence="2">
    <location>
        <begin position="42"/>
        <end position="360"/>
    </location>
</feature>
<evidence type="ECO:0000256" key="1">
    <source>
        <dbReference type="SAM" id="SignalP"/>
    </source>
</evidence>
<reference evidence="3" key="1">
    <citation type="submission" date="2020-03" db="EMBL/GenBank/DDBJ databases">
        <title>Five strains of Vibrio campbellii isolated from Mariana Trench.</title>
        <authorList>
            <person name="Liang J."/>
            <person name="Zhang X.-H."/>
        </authorList>
    </citation>
    <scope>NUCLEOTIDE SEQUENCE</scope>
    <source>
        <strain evidence="3">LJC014</strain>
    </source>
</reference>
<dbReference type="EMBL" id="CP050467">
    <property type="protein sequence ID" value="UTZ25657.1"/>
    <property type="molecule type" value="Genomic_DNA"/>
</dbReference>
<dbReference type="PANTHER" id="PTHR46825">
    <property type="entry name" value="D-ALANYL-D-ALANINE-CARBOXYPEPTIDASE/ENDOPEPTIDASE AMPH"/>
    <property type="match status" value="1"/>
</dbReference>
<evidence type="ECO:0000313" key="4">
    <source>
        <dbReference type="Proteomes" id="UP001058687"/>
    </source>
</evidence>
<feature type="chain" id="PRO_5042268717" evidence="1">
    <location>
        <begin position="23"/>
        <end position="378"/>
    </location>
</feature>
<dbReference type="RefSeq" id="WP_255937309.1">
    <property type="nucleotide sequence ID" value="NZ_CP050467.1"/>
</dbReference>
<organism evidence="3 4">
    <name type="scientific">Vibrio campbellii</name>
    <dbReference type="NCBI Taxonomy" id="680"/>
    <lineage>
        <taxon>Bacteria</taxon>
        <taxon>Pseudomonadati</taxon>
        <taxon>Pseudomonadota</taxon>
        <taxon>Gammaproteobacteria</taxon>
        <taxon>Vibrionales</taxon>
        <taxon>Vibrionaceae</taxon>
        <taxon>Vibrio</taxon>
    </lineage>
</organism>
<feature type="signal peptide" evidence="1">
    <location>
        <begin position="1"/>
        <end position="22"/>
    </location>
</feature>
<sequence length="378" mass="42211">MKRCYFFIVLLLSLTLAVNVLLQDKAKETVQSSTRTLPAAMHELLDRYSDIGVSVAITSNGNTFFYQQGFRDREQSLPIDTQTQFQLASISKVFTAVGVLRLVESGKVMLDKPVNQYLSRWQIKSDEFDASQVTVRHLLDHTSGLSVDGYLGFMPNATLPTLEDSLNGELGSHSIWTQLYNRLIPTRQQVTLIQQSGSDWLYSGGGYTVLQLLIEEVSGTLFSTYMQEQLLSPLGLKHSTFQFENVDQQQLASGYSGFLSLSPNPNYRYTALAAAGLYSTIEDLIRFVSVFDASKATLMSKETRELMLLKHLGIFSYGEFAEQRVFGHNGNNMGGWHSAFRVVPQTGDAIALLSNDDRSEALIAELIELWQQSEASSH</sequence>
<dbReference type="Gene3D" id="3.40.710.10">
    <property type="entry name" value="DD-peptidase/beta-lactamase superfamily"/>
    <property type="match status" value="1"/>
</dbReference>
<dbReference type="Proteomes" id="UP001058687">
    <property type="component" value="Chromosome 1"/>
</dbReference>
<dbReference type="SUPFAM" id="SSF56601">
    <property type="entry name" value="beta-lactamase/transpeptidase-like"/>
    <property type="match status" value="1"/>
</dbReference>
<keyword evidence="1" id="KW-0732">Signal</keyword>
<proteinExistence type="predicted"/>
<evidence type="ECO:0000259" key="2">
    <source>
        <dbReference type="Pfam" id="PF00144"/>
    </source>
</evidence>
<dbReference type="InterPro" id="IPR012338">
    <property type="entry name" value="Beta-lactam/transpept-like"/>
</dbReference>
<name>A0AAE9SKY3_9VIBR</name>
<protein>
    <submittedName>
        <fullName evidence="3">Beta-lactamase family protein</fullName>
    </submittedName>
</protein>
<gene>
    <name evidence="3" type="ORF">HB761_02175</name>
</gene>
<dbReference type="PANTHER" id="PTHR46825:SF12">
    <property type="entry name" value="PENICILLIN-BINDING PROTEIN 4"/>
    <property type="match status" value="1"/>
</dbReference>
<dbReference type="Pfam" id="PF00144">
    <property type="entry name" value="Beta-lactamase"/>
    <property type="match status" value="1"/>
</dbReference>